<dbReference type="OrthoDB" id="2971053at2759"/>
<feature type="compositionally biased region" description="Basic residues" evidence="1">
    <location>
        <begin position="336"/>
        <end position="346"/>
    </location>
</feature>
<organism evidence="3">
    <name type="scientific">Schizophyllum commune (strain H4-8 / FGSC 9210)</name>
    <name type="common">Split gill fungus</name>
    <dbReference type="NCBI Taxonomy" id="578458"/>
    <lineage>
        <taxon>Eukaryota</taxon>
        <taxon>Fungi</taxon>
        <taxon>Dikarya</taxon>
        <taxon>Basidiomycota</taxon>
        <taxon>Agaricomycotina</taxon>
        <taxon>Agaricomycetes</taxon>
        <taxon>Agaricomycetidae</taxon>
        <taxon>Agaricales</taxon>
        <taxon>Schizophyllaceae</taxon>
        <taxon>Schizophyllum</taxon>
    </lineage>
</organism>
<feature type="region of interest" description="Disordered" evidence="1">
    <location>
        <begin position="220"/>
        <end position="346"/>
    </location>
</feature>
<dbReference type="HOGENOM" id="CLU_802057_0_0_1"/>
<reference evidence="2 3" key="1">
    <citation type="journal article" date="2010" name="Nat. Biotechnol.">
        <title>Genome sequence of the model mushroom Schizophyllum commune.</title>
        <authorList>
            <person name="Ohm R.A."/>
            <person name="de Jong J.F."/>
            <person name="Lugones L.G."/>
            <person name="Aerts A."/>
            <person name="Kothe E."/>
            <person name="Stajich J.E."/>
            <person name="de Vries R.P."/>
            <person name="Record E."/>
            <person name="Levasseur A."/>
            <person name="Baker S.E."/>
            <person name="Bartholomew K.A."/>
            <person name="Coutinho P.M."/>
            <person name="Erdmann S."/>
            <person name="Fowler T.J."/>
            <person name="Gathman A.C."/>
            <person name="Lombard V."/>
            <person name="Henrissat B."/>
            <person name="Knabe N."/>
            <person name="Kuees U."/>
            <person name="Lilly W.W."/>
            <person name="Lindquist E."/>
            <person name="Lucas S."/>
            <person name="Magnuson J.K."/>
            <person name="Piumi F."/>
            <person name="Raudaskoski M."/>
            <person name="Salamov A."/>
            <person name="Schmutz J."/>
            <person name="Schwarze F.W.M.R."/>
            <person name="vanKuyk P.A."/>
            <person name="Horton J.S."/>
            <person name="Grigoriev I.V."/>
            <person name="Woesten H.A.B."/>
        </authorList>
    </citation>
    <scope>NUCLEOTIDE SEQUENCE [LARGE SCALE GENOMIC DNA]</scope>
    <source>
        <strain evidence="3">H4-8 / FGSC 9210</strain>
    </source>
</reference>
<keyword evidence="3" id="KW-1185">Reference proteome</keyword>
<feature type="compositionally biased region" description="Basic and acidic residues" evidence="1">
    <location>
        <begin position="252"/>
        <end position="263"/>
    </location>
</feature>
<dbReference type="KEGG" id="scm:SCHCO_02549913"/>
<evidence type="ECO:0000256" key="1">
    <source>
        <dbReference type="SAM" id="MobiDB-lite"/>
    </source>
</evidence>
<gene>
    <name evidence="2" type="ORF">SCHCODRAFT_111588</name>
</gene>
<feature type="compositionally biased region" description="Polar residues" evidence="1">
    <location>
        <begin position="89"/>
        <end position="102"/>
    </location>
</feature>
<name>D8QCJ4_SCHCM</name>
<evidence type="ECO:0000313" key="3">
    <source>
        <dbReference type="Proteomes" id="UP000007431"/>
    </source>
</evidence>
<dbReference type="InParanoid" id="D8QCJ4"/>
<feature type="compositionally biased region" description="Polar residues" evidence="1">
    <location>
        <begin position="280"/>
        <end position="289"/>
    </location>
</feature>
<dbReference type="GeneID" id="9591264"/>
<dbReference type="VEuPathDB" id="FungiDB:SCHCODRAFT_02549913"/>
<dbReference type="EMBL" id="GL377309">
    <property type="protein sequence ID" value="EFI94941.1"/>
    <property type="molecule type" value="Genomic_DNA"/>
</dbReference>
<feature type="region of interest" description="Disordered" evidence="1">
    <location>
        <begin position="83"/>
        <end position="104"/>
    </location>
</feature>
<feature type="region of interest" description="Disordered" evidence="1">
    <location>
        <begin position="57"/>
        <end position="76"/>
    </location>
</feature>
<feature type="non-terminal residue" evidence="2">
    <location>
        <position position="346"/>
    </location>
</feature>
<evidence type="ECO:0000313" key="2">
    <source>
        <dbReference type="EMBL" id="EFI94941.1"/>
    </source>
</evidence>
<sequence>MTIVGGITTRLRSNSLFKGKKKLRHSASMPLDLLYNGYDFAHPHDPTFVPAGERVDEPGACHTMEGTPGASQETLVPPIDRAAPREGEASSSHTVDQKTSSVEPMDSIESLRESFKLLDEFPQVTVMVLPDTYVVPDGFPTEDQLLLPNMTDEQRWRVNGIVSLRRGMKEGLVQGGTSYTRRQRVHCRTMSAGQSYSRPTHIAYPDLFPAQAPEPIHARVARSDLQRSVSDRVPTRRHEHYSRQGAQSVPLDVRDPPPRHESLPRPGSPPRQESKELHRSGSTKSTTPHSPLRRKRAQLELRPGHKPNALSDSVLTSPPERWPLLSRAVSASDRSRKLHRPGPPRI</sequence>
<accession>D8QCJ4</accession>
<dbReference type="Proteomes" id="UP000007431">
    <property type="component" value="Unassembled WGS sequence"/>
</dbReference>
<dbReference type="AlphaFoldDB" id="D8QCJ4"/>
<proteinExistence type="predicted"/>
<protein>
    <submittedName>
        <fullName evidence="2">Uncharacterized protein</fullName>
    </submittedName>
</protein>
<dbReference type="RefSeq" id="XP_003029844.1">
    <property type="nucleotide sequence ID" value="XM_003029798.1"/>
</dbReference>
<feature type="compositionally biased region" description="Basic and acidic residues" evidence="1">
    <location>
        <begin position="221"/>
        <end position="236"/>
    </location>
</feature>